<dbReference type="InterPro" id="IPR035905">
    <property type="entry name" value="Barstar-like_sf"/>
</dbReference>
<dbReference type="EMBL" id="JACBYR010000002">
    <property type="protein sequence ID" value="NYE85006.1"/>
    <property type="molecule type" value="Genomic_DNA"/>
</dbReference>
<dbReference type="AlphaFoldDB" id="A0A7Y9LQ25"/>
<comment type="caution">
    <text evidence="3">The sequence shown here is derived from an EMBL/GenBank/DDBJ whole genome shotgun (WGS) entry which is preliminary data.</text>
</comment>
<proteinExistence type="inferred from homology"/>
<dbReference type="RefSeq" id="WP_179589027.1">
    <property type="nucleotide sequence ID" value="NZ_JACBYR010000002.1"/>
</dbReference>
<evidence type="ECO:0000313" key="4">
    <source>
        <dbReference type="Proteomes" id="UP000542125"/>
    </source>
</evidence>
<organism evidence="3 4">
    <name type="scientific">Pigmentiphaga litoralis</name>
    <dbReference type="NCBI Taxonomy" id="516702"/>
    <lineage>
        <taxon>Bacteria</taxon>
        <taxon>Pseudomonadati</taxon>
        <taxon>Pseudomonadota</taxon>
        <taxon>Betaproteobacteria</taxon>
        <taxon>Burkholderiales</taxon>
        <taxon>Alcaligenaceae</taxon>
        <taxon>Pigmentiphaga</taxon>
    </lineage>
</organism>
<comment type="similarity">
    <text evidence="1">Belongs to the barstar family.</text>
</comment>
<sequence>MSDTATPLHALLKDGGTLYRTALEPVTLQRAAHDLKLALFDIDCTRARTKSAVLRAIANAVDFPEHFGGNLDALYDCLTDTLLDQKRGMVLALRHLHENDPGLVPHVAGIIQVCEDTVDFARENGKVFTFVLETEEGVLEPTPLPPTSSYDG</sequence>
<dbReference type="CDD" id="cd05141">
    <property type="entry name" value="Barstar_evA4336-like"/>
    <property type="match status" value="1"/>
</dbReference>
<feature type="domain" description="Barstar (barnase inhibitor)" evidence="2">
    <location>
        <begin position="39"/>
        <end position="132"/>
    </location>
</feature>
<keyword evidence="4" id="KW-1185">Reference proteome</keyword>
<evidence type="ECO:0000256" key="1">
    <source>
        <dbReference type="ARBA" id="ARBA00006845"/>
    </source>
</evidence>
<evidence type="ECO:0000259" key="2">
    <source>
        <dbReference type="Pfam" id="PF01337"/>
    </source>
</evidence>
<dbReference type="Proteomes" id="UP000542125">
    <property type="component" value="Unassembled WGS sequence"/>
</dbReference>
<name>A0A7Y9LQ25_9BURK</name>
<dbReference type="InterPro" id="IPR000468">
    <property type="entry name" value="Barstar"/>
</dbReference>
<evidence type="ECO:0000313" key="3">
    <source>
        <dbReference type="EMBL" id="NYE85006.1"/>
    </source>
</evidence>
<protein>
    <submittedName>
        <fullName evidence="3">RNAse (Barnase) inhibitor barstar</fullName>
    </submittedName>
</protein>
<reference evidence="3 4" key="1">
    <citation type="submission" date="2020-07" db="EMBL/GenBank/DDBJ databases">
        <title>Genomic Encyclopedia of Type Strains, Phase IV (KMG-V): Genome sequencing to study the core and pangenomes of soil and plant-associated prokaryotes.</title>
        <authorList>
            <person name="Whitman W."/>
        </authorList>
    </citation>
    <scope>NUCLEOTIDE SEQUENCE [LARGE SCALE GENOMIC DNA]</scope>
    <source>
        <strain evidence="3 4">SAS40</strain>
    </source>
</reference>
<dbReference type="SUPFAM" id="SSF52038">
    <property type="entry name" value="Barstar-related"/>
    <property type="match status" value="1"/>
</dbReference>
<accession>A0A7Y9LQ25</accession>
<dbReference type="Pfam" id="PF01337">
    <property type="entry name" value="Barstar"/>
    <property type="match status" value="1"/>
</dbReference>
<dbReference type="Gene3D" id="3.30.370.10">
    <property type="entry name" value="Barstar-like"/>
    <property type="match status" value="1"/>
</dbReference>
<gene>
    <name evidence="3" type="ORF">FHW18_004313</name>
</gene>